<accession>A0A161P8L3</accession>
<feature type="region of interest" description="Disordered" evidence="1">
    <location>
        <begin position="84"/>
        <end position="107"/>
    </location>
</feature>
<gene>
    <name evidence="2" type="ORF">AZF04_10970</name>
</gene>
<dbReference type="EMBL" id="LTAO01000036">
    <property type="protein sequence ID" value="KYG27703.1"/>
    <property type="molecule type" value="Genomic_DNA"/>
</dbReference>
<dbReference type="AlphaFoldDB" id="A0A161P8L3"/>
<organism evidence="2 3">
    <name type="scientific">Alkalihalobacillus trypoxylicola</name>
    <dbReference type="NCBI Taxonomy" id="519424"/>
    <lineage>
        <taxon>Bacteria</taxon>
        <taxon>Bacillati</taxon>
        <taxon>Bacillota</taxon>
        <taxon>Bacilli</taxon>
        <taxon>Bacillales</taxon>
        <taxon>Bacillaceae</taxon>
        <taxon>Alkalihalobacillus</taxon>
    </lineage>
</organism>
<protein>
    <submittedName>
        <fullName evidence="2">Uncharacterized protein</fullName>
    </submittedName>
</protein>
<sequence length="107" mass="11891">MIDSIPVRCSDARCKSKRIHGKGESQIEAVIQPDMTATALKQSKEKALFTQKVLASMKEVKREHSIHPKSALIMKSEQKEVFLFTGNTSEPTKRETSGEESPSMLTA</sequence>
<reference evidence="2" key="1">
    <citation type="submission" date="2016-02" db="EMBL/GenBank/DDBJ databases">
        <title>Genome sequence of Bacillus trypoxylicola KCTC 13244(T).</title>
        <authorList>
            <person name="Jeong H."/>
            <person name="Park S.-H."/>
            <person name="Choi S.-K."/>
        </authorList>
    </citation>
    <scope>NUCLEOTIDE SEQUENCE [LARGE SCALE GENOMIC DNA]</scope>
    <source>
        <strain evidence="2">KCTC 13244</strain>
    </source>
</reference>
<evidence type="ECO:0000313" key="2">
    <source>
        <dbReference type="EMBL" id="KYG27703.1"/>
    </source>
</evidence>
<comment type="caution">
    <text evidence="2">The sequence shown here is derived from an EMBL/GenBank/DDBJ whole genome shotgun (WGS) entry which is preliminary data.</text>
</comment>
<dbReference type="Proteomes" id="UP000075806">
    <property type="component" value="Unassembled WGS sequence"/>
</dbReference>
<evidence type="ECO:0000256" key="1">
    <source>
        <dbReference type="SAM" id="MobiDB-lite"/>
    </source>
</evidence>
<dbReference type="RefSeq" id="WP_061949832.1">
    <property type="nucleotide sequence ID" value="NZ_LTAO01000036.1"/>
</dbReference>
<proteinExistence type="predicted"/>
<name>A0A161P8L3_9BACI</name>
<evidence type="ECO:0000313" key="3">
    <source>
        <dbReference type="Proteomes" id="UP000075806"/>
    </source>
</evidence>
<keyword evidence="3" id="KW-1185">Reference proteome</keyword>